<evidence type="ECO:0000313" key="3">
    <source>
        <dbReference type="Proteomes" id="UP001156690"/>
    </source>
</evidence>
<keyword evidence="1" id="KW-0732">Signal</keyword>
<feature type="chain" id="PRO_5043977768" description="DUF1496 domain-containing protein" evidence="1">
    <location>
        <begin position="19"/>
        <end position="83"/>
    </location>
</feature>
<name>A0AAV5NPI7_9VIBR</name>
<dbReference type="InterPro" id="IPR009971">
    <property type="entry name" value="DUF1496"/>
</dbReference>
<dbReference type="EMBL" id="BSNX01000016">
    <property type="protein sequence ID" value="GLQ72531.1"/>
    <property type="molecule type" value="Genomic_DNA"/>
</dbReference>
<keyword evidence="3" id="KW-1185">Reference proteome</keyword>
<sequence>MGKLLIFAISILSVGVHAKTVTTPKSSVIVTDGKLFEKVCYYEDKAYTLGAVLQVGELYLICSKEQEFELNGDLRWLQLEQDG</sequence>
<dbReference type="AlphaFoldDB" id="A0AAV5NPI7"/>
<gene>
    <name evidence="2" type="ORF">GCM10007932_18910</name>
</gene>
<feature type="signal peptide" evidence="1">
    <location>
        <begin position="1"/>
        <end position="18"/>
    </location>
</feature>
<reference evidence="3" key="1">
    <citation type="journal article" date="2019" name="Int. J. Syst. Evol. Microbiol.">
        <title>The Global Catalogue of Microorganisms (GCM) 10K type strain sequencing project: providing services to taxonomists for standard genome sequencing and annotation.</title>
        <authorList>
            <consortium name="The Broad Institute Genomics Platform"/>
            <consortium name="The Broad Institute Genome Sequencing Center for Infectious Disease"/>
            <person name="Wu L."/>
            <person name="Ma J."/>
        </authorList>
    </citation>
    <scope>NUCLEOTIDE SEQUENCE [LARGE SCALE GENOMIC DNA]</scope>
    <source>
        <strain evidence="3">NBRC 15640</strain>
    </source>
</reference>
<evidence type="ECO:0000313" key="2">
    <source>
        <dbReference type="EMBL" id="GLQ72531.1"/>
    </source>
</evidence>
<organism evidence="2 3">
    <name type="scientific">Vibrio penaeicida</name>
    <dbReference type="NCBI Taxonomy" id="104609"/>
    <lineage>
        <taxon>Bacteria</taxon>
        <taxon>Pseudomonadati</taxon>
        <taxon>Pseudomonadota</taxon>
        <taxon>Gammaproteobacteria</taxon>
        <taxon>Vibrionales</taxon>
        <taxon>Vibrionaceae</taxon>
        <taxon>Vibrio</taxon>
    </lineage>
</organism>
<proteinExistence type="predicted"/>
<evidence type="ECO:0008006" key="4">
    <source>
        <dbReference type="Google" id="ProtNLM"/>
    </source>
</evidence>
<dbReference type="RefSeq" id="WP_126609433.1">
    <property type="nucleotide sequence ID" value="NZ_AP025145.1"/>
</dbReference>
<evidence type="ECO:0000256" key="1">
    <source>
        <dbReference type="SAM" id="SignalP"/>
    </source>
</evidence>
<comment type="caution">
    <text evidence="2">The sequence shown here is derived from an EMBL/GenBank/DDBJ whole genome shotgun (WGS) entry which is preliminary data.</text>
</comment>
<dbReference type="Proteomes" id="UP001156690">
    <property type="component" value="Unassembled WGS sequence"/>
</dbReference>
<protein>
    <recommendedName>
        <fullName evidence="4">DUF1496 domain-containing protein</fullName>
    </recommendedName>
</protein>
<dbReference type="Pfam" id="PF07383">
    <property type="entry name" value="DUF1496"/>
    <property type="match status" value="1"/>
</dbReference>
<accession>A0AAV5NPI7</accession>